<sequence length="409" mass="46281">MSILLTPPSAQNHDDAAVTYVMKVKNLDKDLEEWLEITRWHDVTYRAAKLSYHRTAQSVKEKRAILMQDEAKLQEFESKYGRSSPNTRDIAGIAPTSTIGGRTRLDNGSVLGENEKYGLSQYHEAIGLFDNSHADNPHLDSTYTNDNWDPDNRCAVEDTLSASHSVINNANGENSGHSGLTNHNSDLQSPTLESFTHPTHESDIYDGQSETLGRSRSRSPARPTRKTEWPRAKRTVGLATNLFHERREYRDPRSNGFKPINLGQKGDVRFFVIRSYSIENVQDAMEDGLWATKHDNAKKLCDIFESGVKIILIFGANKTGEFQGYARMTGIPSAYNPKPKWWIRITWPKSLPFTIEWVSKQATSDRLTRGLKNSLNEGMPITRSRDCQELDDYCGRALIDIMNQEAMNA</sequence>
<evidence type="ECO:0000259" key="2">
    <source>
        <dbReference type="PROSITE" id="PS50882"/>
    </source>
</evidence>
<dbReference type="PROSITE" id="PS50882">
    <property type="entry name" value="YTH"/>
    <property type="match status" value="1"/>
</dbReference>
<comment type="caution">
    <text evidence="3">The sequence shown here is derived from an EMBL/GenBank/DDBJ whole genome shotgun (WGS) entry which is preliminary data.</text>
</comment>
<feature type="domain" description="YTH" evidence="2">
    <location>
        <begin position="268"/>
        <end position="402"/>
    </location>
</feature>
<gene>
    <name evidence="3" type="ORF">BKA67DRAFT_539913</name>
</gene>
<dbReference type="InterPro" id="IPR045168">
    <property type="entry name" value="YTH_prot"/>
</dbReference>
<dbReference type="InterPro" id="IPR007275">
    <property type="entry name" value="YTH_domain"/>
</dbReference>
<name>A0A9P8ZS34_9PEZI</name>
<dbReference type="Proteomes" id="UP000758603">
    <property type="component" value="Unassembled WGS sequence"/>
</dbReference>
<evidence type="ECO:0000313" key="3">
    <source>
        <dbReference type="EMBL" id="KAH6648090.1"/>
    </source>
</evidence>
<protein>
    <submittedName>
        <fullName evidence="3">YT521-B-like domain-containing protein</fullName>
    </submittedName>
</protein>
<dbReference type="GO" id="GO:1990247">
    <property type="term" value="F:N6-methyladenosine-containing RNA reader activity"/>
    <property type="evidence" value="ECO:0007669"/>
    <property type="project" value="TreeGrafter"/>
</dbReference>
<feature type="region of interest" description="Disordered" evidence="1">
    <location>
        <begin position="166"/>
        <end position="233"/>
    </location>
</feature>
<keyword evidence="4" id="KW-1185">Reference proteome</keyword>
<dbReference type="Gene3D" id="3.10.590.10">
    <property type="entry name" value="ph1033 like domains"/>
    <property type="match status" value="1"/>
</dbReference>
<dbReference type="RefSeq" id="XP_045954602.1">
    <property type="nucleotide sequence ID" value="XM_046100707.1"/>
</dbReference>
<dbReference type="GO" id="GO:0000398">
    <property type="term" value="P:mRNA splicing, via spliceosome"/>
    <property type="evidence" value="ECO:0007669"/>
    <property type="project" value="TreeGrafter"/>
</dbReference>
<dbReference type="GO" id="GO:0005654">
    <property type="term" value="C:nucleoplasm"/>
    <property type="evidence" value="ECO:0007669"/>
    <property type="project" value="TreeGrafter"/>
</dbReference>
<dbReference type="CDD" id="cd21134">
    <property type="entry name" value="YTH"/>
    <property type="match status" value="1"/>
</dbReference>
<dbReference type="Pfam" id="PF04146">
    <property type="entry name" value="YTH"/>
    <property type="match status" value="1"/>
</dbReference>
<dbReference type="AlphaFoldDB" id="A0A9P8ZS34"/>
<reference evidence="3" key="1">
    <citation type="journal article" date="2021" name="Nat. Commun.">
        <title>Genetic determinants of endophytism in the Arabidopsis root mycobiome.</title>
        <authorList>
            <person name="Mesny F."/>
            <person name="Miyauchi S."/>
            <person name="Thiergart T."/>
            <person name="Pickel B."/>
            <person name="Atanasova L."/>
            <person name="Karlsson M."/>
            <person name="Huettel B."/>
            <person name="Barry K.W."/>
            <person name="Haridas S."/>
            <person name="Chen C."/>
            <person name="Bauer D."/>
            <person name="Andreopoulos W."/>
            <person name="Pangilinan J."/>
            <person name="LaButti K."/>
            <person name="Riley R."/>
            <person name="Lipzen A."/>
            <person name="Clum A."/>
            <person name="Drula E."/>
            <person name="Henrissat B."/>
            <person name="Kohler A."/>
            <person name="Grigoriev I.V."/>
            <person name="Martin F.M."/>
            <person name="Hacquard S."/>
        </authorList>
    </citation>
    <scope>NUCLEOTIDE SEQUENCE</scope>
    <source>
        <strain evidence="3">MPI-SDFR-AT-0073</strain>
    </source>
</reference>
<dbReference type="EMBL" id="JAGPXC010000008">
    <property type="protein sequence ID" value="KAH6648090.1"/>
    <property type="molecule type" value="Genomic_DNA"/>
</dbReference>
<dbReference type="GO" id="GO:0003729">
    <property type="term" value="F:mRNA binding"/>
    <property type="evidence" value="ECO:0007669"/>
    <property type="project" value="TreeGrafter"/>
</dbReference>
<dbReference type="OrthoDB" id="6103986at2759"/>
<evidence type="ECO:0000256" key="1">
    <source>
        <dbReference type="SAM" id="MobiDB-lite"/>
    </source>
</evidence>
<dbReference type="GO" id="GO:0048024">
    <property type="term" value="P:regulation of mRNA splicing, via spliceosome"/>
    <property type="evidence" value="ECO:0007669"/>
    <property type="project" value="TreeGrafter"/>
</dbReference>
<proteinExistence type="predicted"/>
<dbReference type="GeneID" id="70129599"/>
<organism evidence="3 4">
    <name type="scientific">Truncatella angustata</name>
    <dbReference type="NCBI Taxonomy" id="152316"/>
    <lineage>
        <taxon>Eukaryota</taxon>
        <taxon>Fungi</taxon>
        <taxon>Dikarya</taxon>
        <taxon>Ascomycota</taxon>
        <taxon>Pezizomycotina</taxon>
        <taxon>Sordariomycetes</taxon>
        <taxon>Xylariomycetidae</taxon>
        <taxon>Amphisphaeriales</taxon>
        <taxon>Sporocadaceae</taxon>
        <taxon>Truncatella</taxon>
    </lineage>
</organism>
<feature type="compositionally biased region" description="Polar residues" evidence="1">
    <location>
        <begin position="166"/>
        <end position="197"/>
    </location>
</feature>
<dbReference type="PANTHER" id="PTHR12357">
    <property type="entry name" value="YTH YT521-B HOMOLOGY DOMAIN-CONTAINING"/>
    <property type="match status" value="1"/>
</dbReference>
<accession>A0A9P8ZS34</accession>
<dbReference type="PANTHER" id="PTHR12357:SF3">
    <property type="entry name" value="YTH DOMAIN-CONTAINING PROTEIN 1"/>
    <property type="match status" value="1"/>
</dbReference>
<evidence type="ECO:0000313" key="4">
    <source>
        <dbReference type="Proteomes" id="UP000758603"/>
    </source>
</evidence>